<proteinExistence type="predicted"/>
<keyword evidence="3" id="KW-1185">Reference proteome</keyword>
<feature type="compositionally biased region" description="Basic and acidic residues" evidence="1">
    <location>
        <begin position="144"/>
        <end position="160"/>
    </location>
</feature>
<evidence type="ECO:0000313" key="2">
    <source>
        <dbReference type="EMBL" id="MFD2547915.1"/>
    </source>
</evidence>
<name>A0ABW5KJ25_9SPHI</name>
<dbReference type="Proteomes" id="UP001597545">
    <property type="component" value="Unassembled WGS sequence"/>
</dbReference>
<dbReference type="EMBL" id="JBHULR010000003">
    <property type="protein sequence ID" value="MFD2547915.1"/>
    <property type="molecule type" value="Genomic_DNA"/>
</dbReference>
<feature type="compositionally biased region" description="Acidic residues" evidence="1">
    <location>
        <begin position="134"/>
        <end position="143"/>
    </location>
</feature>
<protein>
    <submittedName>
        <fullName evidence="2">Uncharacterized protein</fullName>
    </submittedName>
</protein>
<accession>A0ABW5KJ25</accession>
<sequence length="325" mass="36093">MDIDKEINKREMGFTKETIFSKIGELLVEINDGYTELTEKELTDVNDTLLLLEANAKFLTTHFEVLRNLTNAWPEEQAAAPMVTVTGHAEADTYFTPPSLLSDAVDKQPVVSEIKEVSTTGSVDAKEEMATAVTDDEEGDAANEADKVDNLPAEESKDDSTGEAYVSMDTDSLRETANEPSETVVNEVVEEQKEIIIEEETISESVASVEQEALSRPLTLNEILQQQRKAGFVAATTARAGSGASERVVDLKSVINLNDKLLFIKDLFNGYSLAYSEAIELLNRYTTFAEADVFLQTNYALKNNWADRPQTVEKLYAILRKKFIQ</sequence>
<evidence type="ECO:0000313" key="3">
    <source>
        <dbReference type="Proteomes" id="UP001597545"/>
    </source>
</evidence>
<comment type="caution">
    <text evidence="2">The sequence shown here is derived from an EMBL/GenBank/DDBJ whole genome shotgun (WGS) entry which is preliminary data.</text>
</comment>
<organism evidence="2 3">
    <name type="scientific">Sphingobacterium suaedae</name>
    <dbReference type="NCBI Taxonomy" id="1686402"/>
    <lineage>
        <taxon>Bacteria</taxon>
        <taxon>Pseudomonadati</taxon>
        <taxon>Bacteroidota</taxon>
        <taxon>Sphingobacteriia</taxon>
        <taxon>Sphingobacteriales</taxon>
        <taxon>Sphingobacteriaceae</taxon>
        <taxon>Sphingobacterium</taxon>
    </lineage>
</organism>
<gene>
    <name evidence="2" type="ORF">ACFSR5_09700</name>
</gene>
<feature type="region of interest" description="Disordered" evidence="1">
    <location>
        <begin position="118"/>
        <end position="165"/>
    </location>
</feature>
<evidence type="ECO:0000256" key="1">
    <source>
        <dbReference type="SAM" id="MobiDB-lite"/>
    </source>
</evidence>
<reference evidence="3" key="1">
    <citation type="journal article" date="2019" name="Int. J. Syst. Evol. Microbiol.">
        <title>The Global Catalogue of Microorganisms (GCM) 10K type strain sequencing project: providing services to taxonomists for standard genome sequencing and annotation.</title>
        <authorList>
            <consortium name="The Broad Institute Genomics Platform"/>
            <consortium name="The Broad Institute Genome Sequencing Center for Infectious Disease"/>
            <person name="Wu L."/>
            <person name="Ma J."/>
        </authorList>
    </citation>
    <scope>NUCLEOTIDE SEQUENCE [LARGE SCALE GENOMIC DNA]</scope>
    <source>
        <strain evidence="3">KCTC 42662</strain>
    </source>
</reference>
<dbReference type="RefSeq" id="WP_380903129.1">
    <property type="nucleotide sequence ID" value="NZ_JBHUEG010000007.1"/>
</dbReference>